<dbReference type="EMBL" id="CP001323">
    <property type="protein sequence ID" value="ACO61148.1"/>
    <property type="molecule type" value="Genomic_DNA"/>
</dbReference>
<dbReference type="InParanoid" id="C1DZN0"/>
<dbReference type="RefSeq" id="XP_002499890.1">
    <property type="nucleotide sequence ID" value="XM_002499844.1"/>
</dbReference>
<accession>C1DZN0</accession>
<organism evidence="2 3">
    <name type="scientific">Micromonas commoda (strain RCC299 / NOUM17 / CCMP2709)</name>
    <name type="common">Picoplanktonic green alga</name>
    <dbReference type="NCBI Taxonomy" id="296587"/>
    <lineage>
        <taxon>Eukaryota</taxon>
        <taxon>Viridiplantae</taxon>
        <taxon>Chlorophyta</taxon>
        <taxon>Mamiellophyceae</taxon>
        <taxon>Mamiellales</taxon>
        <taxon>Mamiellaceae</taxon>
        <taxon>Micromonas</taxon>
    </lineage>
</organism>
<protein>
    <submittedName>
        <fullName evidence="2">Uncharacterized protein</fullName>
    </submittedName>
</protein>
<evidence type="ECO:0000313" key="3">
    <source>
        <dbReference type="Proteomes" id="UP000002009"/>
    </source>
</evidence>
<gene>
    <name evidence="2" type="ORF">MICPUN_56481</name>
</gene>
<dbReference type="AlphaFoldDB" id="C1DZN0"/>
<dbReference type="Proteomes" id="UP000002009">
    <property type="component" value="Chromosome 2"/>
</dbReference>
<keyword evidence="3" id="KW-1185">Reference proteome</keyword>
<dbReference type="GeneID" id="8240615"/>
<evidence type="ECO:0000313" key="2">
    <source>
        <dbReference type="EMBL" id="ACO61148.1"/>
    </source>
</evidence>
<sequence>MVEPLDPDAVRITPGFLRSELSRWGPDGHAITSRHAKPQYYWGIPTTTTRARPVPGAPAQPNFALTVTAQEAEDDLKRIQAAIRRDADLMRSNGKGGGKRRKTKATPERASPCSNGVGEGGVERTAAGSPSPAPRAVNGNDRREA</sequence>
<dbReference type="KEGG" id="mis:MICPUN_56481"/>
<dbReference type="OrthoDB" id="10630506at2759"/>
<proteinExistence type="predicted"/>
<reference evidence="2 3" key="1">
    <citation type="journal article" date="2009" name="Science">
        <title>Green evolution and dynamic adaptations revealed by genomes of the marine picoeukaryotes Micromonas.</title>
        <authorList>
            <person name="Worden A.Z."/>
            <person name="Lee J.H."/>
            <person name="Mock T."/>
            <person name="Rouze P."/>
            <person name="Simmons M.P."/>
            <person name="Aerts A.L."/>
            <person name="Allen A.E."/>
            <person name="Cuvelier M.L."/>
            <person name="Derelle E."/>
            <person name="Everett M.V."/>
            <person name="Foulon E."/>
            <person name="Grimwood J."/>
            <person name="Gundlach H."/>
            <person name="Henrissat B."/>
            <person name="Napoli C."/>
            <person name="McDonald S.M."/>
            <person name="Parker M.S."/>
            <person name="Rombauts S."/>
            <person name="Salamov A."/>
            <person name="Von Dassow P."/>
            <person name="Badger J.H."/>
            <person name="Coutinho P.M."/>
            <person name="Demir E."/>
            <person name="Dubchak I."/>
            <person name="Gentemann C."/>
            <person name="Eikrem W."/>
            <person name="Gready J.E."/>
            <person name="John U."/>
            <person name="Lanier W."/>
            <person name="Lindquist E.A."/>
            <person name="Lucas S."/>
            <person name="Mayer K.F."/>
            <person name="Moreau H."/>
            <person name="Not F."/>
            <person name="Otillar R."/>
            <person name="Panaud O."/>
            <person name="Pangilinan J."/>
            <person name="Paulsen I."/>
            <person name="Piegu B."/>
            <person name="Poliakov A."/>
            <person name="Robbens S."/>
            <person name="Schmutz J."/>
            <person name="Toulza E."/>
            <person name="Wyss T."/>
            <person name="Zelensky A."/>
            <person name="Zhou K."/>
            <person name="Armbrust E.V."/>
            <person name="Bhattacharya D."/>
            <person name="Goodenough U.W."/>
            <person name="Van de Peer Y."/>
            <person name="Grigoriev I.V."/>
        </authorList>
    </citation>
    <scope>NUCLEOTIDE SEQUENCE [LARGE SCALE GENOMIC DNA]</scope>
    <source>
        <strain evidence="3">RCC299 / NOUM17</strain>
    </source>
</reference>
<name>C1DZN0_MICCC</name>
<evidence type="ECO:0000256" key="1">
    <source>
        <dbReference type="SAM" id="MobiDB-lite"/>
    </source>
</evidence>
<feature type="region of interest" description="Disordered" evidence="1">
    <location>
        <begin position="83"/>
        <end position="145"/>
    </location>
</feature>